<evidence type="ECO:0000313" key="3">
    <source>
        <dbReference type="Proteomes" id="UP000324800"/>
    </source>
</evidence>
<sequence length="456" mass="50902">MLLAIILAARILFASQKNDINDVPDHLRAIKYRVQGQVMQVDITNADTNADYFSISGLQPLGNSTETATQFMTIPREIFPSLKTTQRLGFNIDNCNTLKNMHTDLNYALLGYAAYFYSGIDVSPSIIFAIEALPKTYREYRFNENTQQQELINQLNIEDGCHTTWDNLKYGFELNGIVSSQCISNDFILPNHTQALPSTITPPIPDKCTNTSSVPKYLEGMRYAHFDSISVQQVKKLLVSVGPVRGIIRRYSADGNIVGSSANQLIIGWEVDNSIEYWTTVVQTNTIISLQNNYEYTLSRVPIYPVGSSSTQFEGFVIYMESSSGLDGGPSLNIPEVHVEDIITTSSSIVTIQDPRDQYTNGQINRIHQQFNGKINAKLLVPTNELYDEDGQFLIDNSKIISFEPLKVAGVEFTEKDKPVLQPRQTFSGDIADQATSAFISLTGTGKLQIKEFLIT</sequence>
<dbReference type="EMBL" id="SNRW01003525">
    <property type="protein sequence ID" value="KAA6389598.1"/>
    <property type="molecule type" value="Genomic_DNA"/>
</dbReference>
<dbReference type="AlphaFoldDB" id="A0A5J4W436"/>
<feature type="signal peptide" evidence="1">
    <location>
        <begin position="1"/>
        <end position="16"/>
    </location>
</feature>
<name>A0A5J4W436_9EUKA</name>
<feature type="non-terminal residue" evidence="2">
    <location>
        <position position="456"/>
    </location>
</feature>
<keyword evidence="1" id="KW-0732">Signal</keyword>
<feature type="chain" id="PRO_5023934972" evidence="1">
    <location>
        <begin position="17"/>
        <end position="456"/>
    </location>
</feature>
<comment type="caution">
    <text evidence="2">The sequence shown here is derived from an EMBL/GenBank/DDBJ whole genome shotgun (WGS) entry which is preliminary data.</text>
</comment>
<dbReference type="InterPro" id="IPR038765">
    <property type="entry name" value="Papain-like_cys_pep_sf"/>
</dbReference>
<reference evidence="2 3" key="1">
    <citation type="submission" date="2019-03" db="EMBL/GenBank/DDBJ databases">
        <title>Single cell metagenomics reveals metabolic interactions within the superorganism composed of flagellate Streblomastix strix and complex community of Bacteroidetes bacteria on its surface.</title>
        <authorList>
            <person name="Treitli S.C."/>
            <person name="Kolisko M."/>
            <person name="Husnik F."/>
            <person name="Keeling P."/>
            <person name="Hampl V."/>
        </authorList>
    </citation>
    <scope>NUCLEOTIDE SEQUENCE [LARGE SCALE GENOMIC DNA]</scope>
    <source>
        <strain evidence="2">ST1C</strain>
    </source>
</reference>
<proteinExistence type="predicted"/>
<protein>
    <submittedName>
        <fullName evidence="2">Uncharacterized protein</fullName>
    </submittedName>
</protein>
<dbReference type="SUPFAM" id="SSF54001">
    <property type="entry name" value="Cysteine proteinases"/>
    <property type="match status" value="1"/>
</dbReference>
<organism evidence="2 3">
    <name type="scientific">Streblomastix strix</name>
    <dbReference type="NCBI Taxonomy" id="222440"/>
    <lineage>
        <taxon>Eukaryota</taxon>
        <taxon>Metamonada</taxon>
        <taxon>Preaxostyla</taxon>
        <taxon>Oxymonadida</taxon>
        <taxon>Streblomastigidae</taxon>
        <taxon>Streblomastix</taxon>
    </lineage>
</organism>
<gene>
    <name evidence="2" type="ORF">EZS28_014874</name>
</gene>
<dbReference type="Proteomes" id="UP000324800">
    <property type="component" value="Unassembled WGS sequence"/>
</dbReference>
<evidence type="ECO:0000313" key="2">
    <source>
        <dbReference type="EMBL" id="KAA6389598.1"/>
    </source>
</evidence>
<evidence type="ECO:0000256" key="1">
    <source>
        <dbReference type="SAM" id="SignalP"/>
    </source>
</evidence>
<accession>A0A5J4W436</accession>